<protein>
    <submittedName>
        <fullName evidence="2">Uncharacterized protein</fullName>
    </submittedName>
</protein>
<keyword evidence="3" id="KW-1185">Reference proteome</keyword>
<dbReference type="AlphaFoldDB" id="A0A8J8P3F2"/>
<feature type="compositionally biased region" description="Low complexity" evidence="1">
    <location>
        <begin position="274"/>
        <end position="289"/>
    </location>
</feature>
<reference evidence="2" key="1">
    <citation type="submission" date="2019-06" db="EMBL/GenBank/DDBJ databases">
        <authorList>
            <person name="Zheng W."/>
        </authorList>
    </citation>
    <scope>NUCLEOTIDE SEQUENCE</scope>
    <source>
        <strain evidence="2">QDHG01</strain>
    </source>
</reference>
<proteinExistence type="predicted"/>
<evidence type="ECO:0000313" key="3">
    <source>
        <dbReference type="Proteomes" id="UP000785679"/>
    </source>
</evidence>
<dbReference type="Proteomes" id="UP000785679">
    <property type="component" value="Unassembled WGS sequence"/>
</dbReference>
<evidence type="ECO:0000256" key="1">
    <source>
        <dbReference type="SAM" id="MobiDB-lite"/>
    </source>
</evidence>
<sequence length="374" mass="41689">MGKEQQQIRIQLMDQSVNIEKIQKTQAKIEKSSPAAFLKMTTFAKNDPQLFSEAQRQFEANYEASHRSNNGSDDSSSETSKSKSSSSSSSEQSQPSESSQESHSASSSTHRRRHASATQARPNSRFSSLGRAKPQQPLGLDLQEVANMESTITVKLADRGRGESPQNDASQRERSGGSPQGSRQGLKKNMKIFNTRNSPISKDMCPSFRSSRPVSGDAKRSQFDRKGKKASQKKEKARTEQSGMLQFYGTLEESKEAVPNQAQPNYLSPYNAFRQPQPTAAFATQPPRRSLNQEQERRRSRLYQLPQSTQQSHQQEETLVSDDPYLNPLILIERPPQLAQESRSSSGGQDNQFHFNGPSFGKEMNEMPPDGGAN</sequence>
<organism evidence="2 3">
    <name type="scientific">Halteria grandinella</name>
    <dbReference type="NCBI Taxonomy" id="5974"/>
    <lineage>
        <taxon>Eukaryota</taxon>
        <taxon>Sar</taxon>
        <taxon>Alveolata</taxon>
        <taxon>Ciliophora</taxon>
        <taxon>Intramacronucleata</taxon>
        <taxon>Spirotrichea</taxon>
        <taxon>Stichotrichia</taxon>
        <taxon>Sporadotrichida</taxon>
        <taxon>Halteriidae</taxon>
        <taxon>Halteria</taxon>
    </lineage>
</organism>
<feature type="compositionally biased region" description="Polar residues" evidence="1">
    <location>
        <begin position="117"/>
        <end position="127"/>
    </location>
</feature>
<feature type="compositionally biased region" description="Low complexity" evidence="1">
    <location>
        <begin position="304"/>
        <end position="313"/>
    </location>
</feature>
<feature type="compositionally biased region" description="Low complexity" evidence="1">
    <location>
        <begin position="67"/>
        <end position="108"/>
    </location>
</feature>
<gene>
    <name evidence="2" type="ORF">FGO68_gene14846</name>
</gene>
<evidence type="ECO:0000313" key="2">
    <source>
        <dbReference type="EMBL" id="TNV85335.1"/>
    </source>
</evidence>
<feature type="compositionally biased region" description="Polar residues" evidence="1">
    <location>
        <begin position="339"/>
        <end position="354"/>
    </location>
</feature>
<comment type="caution">
    <text evidence="2">The sequence shown here is derived from an EMBL/GenBank/DDBJ whole genome shotgun (WGS) entry which is preliminary data.</text>
</comment>
<dbReference type="EMBL" id="RRYP01001915">
    <property type="protein sequence ID" value="TNV85335.1"/>
    <property type="molecule type" value="Genomic_DNA"/>
</dbReference>
<accession>A0A8J8P3F2</accession>
<feature type="region of interest" description="Disordered" evidence="1">
    <location>
        <begin position="48"/>
        <end position="374"/>
    </location>
</feature>
<name>A0A8J8P3F2_HALGN</name>